<protein>
    <submittedName>
        <fullName evidence="1">Uncharacterized protein</fullName>
    </submittedName>
</protein>
<evidence type="ECO:0000313" key="1">
    <source>
        <dbReference type="EMBL" id="JAD71907.1"/>
    </source>
</evidence>
<organism evidence="1">
    <name type="scientific">Arundo donax</name>
    <name type="common">Giant reed</name>
    <name type="synonym">Donax arundinaceus</name>
    <dbReference type="NCBI Taxonomy" id="35708"/>
    <lineage>
        <taxon>Eukaryota</taxon>
        <taxon>Viridiplantae</taxon>
        <taxon>Streptophyta</taxon>
        <taxon>Embryophyta</taxon>
        <taxon>Tracheophyta</taxon>
        <taxon>Spermatophyta</taxon>
        <taxon>Magnoliopsida</taxon>
        <taxon>Liliopsida</taxon>
        <taxon>Poales</taxon>
        <taxon>Poaceae</taxon>
        <taxon>PACMAD clade</taxon>
        <taxon>Arundinoideae</taxon>
        <taxon>Arundineae</taxon>
        <taxon>Arundo</taxon>
    </lineage>
</organism>
<dbReference type="AlphaFoldDB" id="A0A0A9CK50"/>
<sequence>MQAVHHKMRQFLSFQMSHHAYNRAAVLFLRCERSRVATKLCSQVATSFASEVPTCGRAVSSHSQTCSSTCLAYVQSI</sequence>
<accession>A0A0A9CK50</accession>
<reference evidence="1" key="2">
    <citation type="journal article" date="2015" name="Data Brief">
        <title>Shoot transcriptome of the giant reed, Arundo donax.</title>
        <authorList>
            <person name="Barrero R.A."/>
            <person name="Guerrero F.D."/>
            <person name="Moolhuijzen P."/>
            <person name="Goolsby J.A."/>
            <person name="Tidwell J."/>
            <person name="Bellgard S.E."/>
            <person name="Bellgard M.I."/>
        </authorList>
    </citation>
    <scope>NUCLEOTIDE SEQUENCE</scope>
    <source>
        <tissue evidence="1">Shoot tissue taken approximately 20 cm above the soil surface</tissue>
    </source>
</reference>
<dbReference type="EMBL" id="GBRH01225988">
    <property type="protein sequence ID" value="JAD71907.1"/>
    <property type="molecule type" value="Transcribed_RNA"/>
</dbReference>
<reference evidence="1" key="1">
    <citation type="submission" date="2014-09" db="EMBL/GenBank/DDBJ databases">
        <authorList>
            <person name="Magalhaes I.L.F."/>
            <person name="Oliveira U."/>
            <person name="Santos F.R."/>
            <person name="Vidigal T.H.D.A."/>
            <person name="Brescovit A.D."/>
            <person name="Santos A.J."/>
        </authorList>
    </citation>
    <scope>NUCLEOTIDE SEQUENCE</scope>
    <source>
        <tissue evidence="1">Shoot tissue taken approximately 20 cm above the soil surface</tissue>
    </source>
</reference>
<proteinExistence type="predicted"/>
<name>A0A0A9CK50_ARUDO</name>